<organism evidence="1">
    <name type="scientific">marine sediment metagenome</name>
    <dbReference type="NCBI Taxonomy" id="412755"/>
    <lineage>
        <taxon>unclassified sequences</taxon>
        <taxon>metagenomes</taxon>
        <taxon>ecological metagenomes</taxon>
    </lineage>
</organism>
<accession>X1LYN4</accession>
<evidence type="ECO:0000313" key="1">
    <source>
        <dbReference type="EMBL" id="GAI24452.1"/>
    </source>
</evidence>
<comment type="caution">
    <text evidence="1">The sequence shown here is derived from an EMBL/GenBank/DDBJ whole genome shotgun (WGS) entry which is preliminary data.</text>
</comment>
<reference evidence="1" key="1">
    <citation type="journal article" date="2014" name="Front. Microbiol.">
        <title>High frequency of phylogenetically diverse reductive dehalogenase-homologous genes in deep subseafloor sedimentary metagenomes.</title>
        <authorList>
            <person name="Kawai M."/>
            <person name="Futagami T."/>
            <person name="Toyoda A."/>
            <person name="Takaki Y."/>
            <person name="Nishi S."/>
            <person name="Hori S."/>
            <person name="Arai W."/>
            <person name="Tsubouchi T."/>
            <person name="Morono Y."/>
            <person name="Uchiyama I."/>
            <person name="Ito T."/>
            <person name="Fujiyama A."/>
            <person name="Inagaki F."/>
            <person name="Takami H."/>
        </authorList>
    </citation>
    <scope>NUCLEOTIDE SEQUENCE</scope>
    <source>
        <strain evidence="1">Expedition CK06-06</strain>
    </source>
</reference>
<feature type="non-terminal residue" evidence="1">
    <location>
        <position position="1"/>
    </location>
</feature>
<sequence length="179" mass="20657">IVQATAAYYYTELTRASYQTELANAEKTEFACMVDELKNRLEVANDTVVELTDKNHELRCINYELKKNGKLRYFESTDELEVFLEKSDVDYHMYVNITVGQDWSTYDCDDYAVALRDAALSKGFHMNIQAVWNYRRPDTGELIITGGNEGHALNSTIIGNEVYFIEPQTDEYWLAAYLD</sequence>
<dbReference type="AlphaFoldDB" id="X1LYN4"/>
<name>X1LYN4_9ZZZZ</name>
<proteinExistence type="predicted"/>
<protein>
    <submittedName>
        <fullName evidence="1">Uncharacterized protein</fullName>
    </submittedName>
</protein>
<dbReference type="EMBL" id="BARV01021506">
    <property type="protein sequence ID" value="GAI24452.1"/>
    <property type="molecule type" value="Genomic_DNA"/>
</dbReference>
<dbReference type="Gene3D" id="3.30.460.70">
    <property type="match status" value="1"/>
</dbReference>
<gene>
    <name evidence="1" type="ORF">S06H3_35621</name>
</gene>